<feature type="transmembrane region" description="Helical" evidence="1">
    <location>
        <begin position="93"/>
        <end position="112"/>
    </location>
</feature>
<feature type="transmembrane region" description="Helical" evidence="1">
    <location>
        <begin position="21"/>
        <end position="43"/>
    </location>
</feature>
<reference evidence="2" key="1">
    <citation type="submission" date="2022-09" db="EMBL/GenBank/DDBJ databases">
        <title>Comparative genomics and taxonomic characterization of three novel marine species of genus Reichenbachiella exhibiting antioxidant and polysaccharide degradation activities.</title>
        <authorList>
            <person name="Muhammad N."/>
            <person name="Lee Y.-J."/>
            <person name="Ko J."/>
            <person name="Kim S.-G."/>
        </authorList>
    </citation>
    <scope>NUCLEOTIDE SEQUENCE</scope>
    <source>
        <strain evidence="2">BKB1-1</strain>
    </source>
</reference>
<keyword evidence="3" id="KW-1185">Reference proteome</keyword>
<dbReference type="RefSeq" id="WP_262308673.1">
    <property type="nucleotide sequence ID" value="NZ_CP106679.1"/>
</dbReference>
<keyword evidence="1" id="KW-0472">Membrane</keyword>
<accession>A0ABY6CL35</accession>
<organism evidence="2 3">
    <name type="scientific">Reichenbachiella agarivorans</name>
    <dbReference type="NCBI Taxonomy" id="2979464"/>
    <lineage>
        <taxon>Bacteria</taxon>
        <taxon>Pseudomonadati</taxon>
        <taxon>Bacteroidota</taxon>
        <taxon>Cytophagia</taxon>
        <taxon>Cytophagales</taxon>
        <taxon>Reichenbachiellaceae</taxon>
        <taxon>Reichenbachiella</taxon>
    </lineage>
</organism>
<evidence type="ECO:0000256" key="1">
    <source>
        <dbReference type="SAM" id="Phobius"/>
    </source>
</evidence>
<dbReference type="Proteomes" id="UP001065174">
    <property type="component" value="Chromosome"/>
</dbReference>
<evidence type="ECO:0000313" key="3">
    <source>
        <dbReference type="Proteomes" id="UP001065174"/>
    </source>
</evidence>
<keyword evidence="1" id="KW-0812">Transmembrane</keyword>
<dbReference type="EMBL" id="CP106679">
    <property type="protein sequence ID" value="UXP31233.1"/>
    <property type="molecule type" value="Genomic_DNA"/>
</dbReference>
<gene>
    <name evidence="2" type="ORF">N6H18_12830</name>
</gene>
<feature type="transmembrane region" description="Helical" evidence="1">
    <location>
        <begin position="63"/>
        <end position="86"/>
    </location>
</feature>
<sequence>MSVKEISDRIDFRFHQLVDRYSLVLLELSIGLTYLWFGILKFFPSSSPAEVLAADTMEIMTFHLVNTGWLIKGLATWEVLIGLSLILRFRSKYVLYLLLVHMGGTLSPMIIFPEQIFVYPPFGFTLVGQYIMKNFIIISAALVIYSKSNNR</sequence>
<name>A0ABY6CL35_9BACT</name>
<protein>
    <submittedName>
        <fullName evidence="2">Doxx family protein</fullName>
    </submittedName>
</protein>
<keyword evidence="1" id="KW-1133">Transmembrane helix</keyword>
<feature type="transmembrane region" description="Helical" evidence="1">
    <location>
        <begin position="124"/>
        <end position="145"/>
    </location>
</feature>
<proteinExistence type="predicted"/>
<evidence type="ECO:0000313" key="2">
    <source>
        <dbReference type="EMBL" id="UXP31233.1"/>
    </source>
</evidence>